<protein>
    <recommendedName>
        <fullName evidence="3">P-type Cu(+) transporter</fullName>
        <ecNumber evidence="3">7.2.2.8</ecNumber>
    </recommendedName>
    <alternativeName>
        <fullName evidence="19">Cu(+)-exporting ATPase</fullName>
    </alternativeName>
</protein>
<dbReference type="GO" id="GO:0005886">
    <property type="term" value="C:plasma membrane"/>
    <property type="evidence" value="ECO:0007669"/>
    <property type="project" value="UniProtKB-SubCell"/>
</dbReference>
<dbReference type="GO" id="GO:0060003">
    <property type="term" value="P:copper ion export"/>
    <property type="evidence" value="ECO:0007669"/>
    <property type="project" value="UniProtKB-ARBA"/>
</dbReference>
<keyword evidence="4" id="KW-0813">Transport</keyword>
<evidence type="ECO:0000256" key="15">
    <source>
        <dbReference type="ARBA" id="ARBA00022989"/>
    </source>
</evidence>
<feature type="transmembrane region" description="Helical" evidence="21">
    <location>
        <begin position="166"/>
        <end position="184"/>
    </location>
</feature>
<evidence type="ECO:0000256" key="21">
    <source>
        <dbReference type="RuleBase" id="RU362081"/>
    </source>
</evidence>
<reference evidence="23 24" key="1">
    <citation type="submission" date="2018-03" db="EMBL/GenBank/DDBJ databases">
        <authorList>
            <person name="Keele B.F."/>
        </authorList>
    </citation>
    <scope>NUCLEOTIDE SEQUENCE [LARGE SCALE GENOMIC DNA]</scope>
    <source>
        <strain evidence="23 24">D20</strain>
    </source>
</reference>
<evidence type="ECO:0000256" key="20">
    <source>
        <dbReference type="ARBA" id="ARBA00049289"/>
    </source>
</evidence>
<keyword evidence="9" id="KW-0677">Repeat</keyword>
<dbReference type="PROSITE" id="PS01047">
    <property type="entry name" value="HMA_1"/>
    <property type="match status" value="2"/>
</dbReference>
<dbReference type="GO" id="GO:0055070">
    <property type="term" value="P:copper ion homeostasis"/>
    <property type="evidence" value="ECO:0007669"/>
    <property type="project" value="TreeGrafter"/>
</dbReference>
<keyword evidence="6" id="KW-0597">Phosphoprotein</keyword>
<dbReference type="NCBIfam" id="TIGR00003">
    <property type="entry name" value="copper ion binding protein"/>
    <property type="match status" value="2"/>
</dbReference>
<evidence type="ECO:0000256" key="2">
    <source>
        <dbReference type="ARBA" id="ARBA00006024"/>
    </source>
</evidence>
<dbReference type="PRINTS" id="PR00119">
    <property type="entry name" value="CATATPASE"/>
</dbReference>
<dbReference type="InterPro" id="IPR018303">
    <property type="entry name" value="ATPase_P-typ_P_site"/>
</dbReference>
<comment type="caution">
    <text evidence="23">The sequence shown here is derived from an EMBL/GenBank/DDBJ whole genome shotgun (WGS) entry which is preliminary data.</text>
</comment>
<dbReference type="SFLD" id="SFLDF00027">
    <property type="entry name" value="p-type_atpase"/>
    <property type="match status" value="1"/>
</dbReference>
<evidence type="ECO:0000256" key="1">
    <source>
        <dbReference type="ARBA" id="ARBA00004651"/>
    </source>
</evidence>
<dbReference type="InterPro" id="IPR008250">
    <property type="entry name" value="ATPase_P-typ_transduc_dom_A_sf"/>
</dbReference>
<dbReference type="SFLD" id="SFLDG00002">
    <property type="entry name" value="C1.7:_P-type_atpase_like"/>
    <property type="match status" value="1"/>
</dbReference>
<feature type="transmembrane region" description="Helical" evidence="21">
    <location>
        <begin position="268"/>
        <end position="287"/>
    </location>
</feature>
<dbReference type="EC" id="7.2.2.8" evidence="3"/>
<dbReference type="RefSeq" id="WP_107493623.1">
    <property type="nucleotide sequence ID" value="NZ_PZKC01000007.1"/>
</dbReference>
<organism evidence="23 24">
    <name type="scientific">Pseudothauera lacus</name>
    <dbReference type="NCBI Taxonomy" id="2136175"/>
    <lineage>
        <taxon>Bacteria</taxon>
        <taxon>Pseudomonadati</taxon>
        <taxon>Pseudomonadota</taxon>
        <taxon>Betaproteobacteria</taxon>
        <taxon>Rhodocyclales</taxon>
        <taxon>Zoogloeaceae</taxon>
        <taxon>Pseudothauera</taxon>
    </lineage>
</organism>
<dbReference type="EMBL" id="PZKC01000007">
    <property type="protein sequence ID" value="PTD96303.1"/>
    <property type="molecule type" value="Genomic_DNA"/>
</dbReference>
<keyword evidence="13" id="KW-0460">Magnesium</keyword>
<gene>
    <name evidence="23" type="ORF">C8261_10310</name>
</gene>
<dbReference type="InterPro" id="IPR023298">
    <property type="entry name" value="ATPase_P-typ_TM_dom_sf"/>
</dbReference>
<dbReference type="GO" id="GO:0140581">
    <property type="term" value="F:P-type monovalent copper transporter activity"/>
    <property type="evidence" value="ECO:0007669"/>
    <property type="project" value="UniProtKB-EC"/>
</dbReference>
<dbReference type="NCBIfam" id="TIGR01525">
    <property type="entry name" value="ATPase-IB_hvy"/>
    <property type="match status" value="1"/>
</dbReference>
<feature type="transmembrane region" description="Helical" evidence="21">
    <location>
        <begin position="449"/>
        <end position="472"/>
    </location>
</feature>
<dbReference type="SUPFAM" id="SSF81665">
    <property type="entry name" value="Calcium ATPase, transmembrane domain M"/>
    <property type="match status" value="1"/>
</dbReference>
<feature type="transmembrane region" description="Helical" evidence="21">
    <location>
        <begin position="239"/>
        <end position="262"/>
    </location>
</feature>
<evidence type="ECO:0000256" key="7">
    <source>
        <dbReference type="ARBA" id="ARBA00022692"/>
    </source>
</evidence>
<keyword evidence="15 21" id="KW-1133">Transmembrane helix</keyword>
<dbReference type="Gene3D" id="3.40.50.1000">
    <property type="entry name" value="HAD superfamily/HAD-like"/>
    <property type="match status" value="1"/>
</dbReference>
<keyword evidence="16" id="KW-0186">Copper</keyword>
<evidence type="ECO:0000256" key="11">
    <source>
        <dbReference type="ARBA" id="ARBA00022796"/>
    </source>
</evidence>
<dbReference type="Gene3D" id="2.70.150.10">
    <property type="entry name" value="Calcium-transporting ATPase, cytoplasmic transduction domain A"/>
    <property type="match status" value="1"/>
</dbReference>
<evidence type="ECO:0000256" key="4">
    <source>
        <dbReference type="ARBA" id="ARBA00022448"/>
    </source>
</evidence>
<dbReference type="InterPro" id="IPR017969">
    <property type="entry name" value="Heavy-metal-associated_CS"/>
</dbReference>
<sequence>MNTLAEPAGTVRILQVGGMSCASCVAHVEKALLKVEGVQAASVNLATETATVTAASAVGFAQLAEAVAKAGYEVRRDALDFDIEGMSCAACVGRVEKVLKRVPGVVDASVNLAARSAHVETAGGVAPAALIEAVKKAGFGARPRAEVSESRRAADAAAEERQLQRAVWLAVVLTLPVFVLEMGSHLIPAMHDWVMATLGHQQSWWLQFALTSAVLFGPGLRFFQKGVPALLRGAPDMNALVALGTSAAWCYSVVATFAPGLLPAGTINVYYEAAAVIVTLILVGRLLEARARGRTSEAIQHLLRIQPRTARVVREGGVQELPIEEVAVGDLIELRPGEKVAVDGEVVSGSSFVDESMITGEPLPVEKRTGAQVVGGTLNTRGALTFRATKVGADTVLAQIIRMVETAQGAKLPIQALVDKVTMVFVPVVMGVALLTFLVWLAFGPAPALTFALVNAVAVLIVACPCAMGLATPTSIMVATGRAAQLGVLFRQGSALQVLRDAEVVALDKTGTLTVGRPTLTDLVPAPGFARDEVLALVAAVERRSEHPIGEAIVAAARAAGLTLAEAEDFEASAGHGVRARVAGRRVDVGADRLMRSLGHDPALTSTFAAEAERLGDEGKTPLYAAIDGRLAAIIAVADPLKPTSAQAVQALHAMGLRVAMITGDNARTAHAIARQAGIDEVVAEVLPDGKVAALQKLRAGGGGKPRRVAFVGDGINDAPALAEADIGIAIGTGTDVAIESADVVLMSGDLAGVPRAIALSRATLRNIRQNLFWAFAYNSALIPLAAGVFYPAFGALLSPVFAAAAMSMSSVFVLGNALRLRRFHAPGGAA</sequence>
<keyword evidence="12 21" id="KW-0067">ATP-binding</keyword>
<evidence type="ECO:0000259" key="22">
    <source>
        <dbReference type="PROSITE" id="PS50846"/>
    </source>
</evidence>
<evidence type="ECO:0000256" key="12">
    <source>
        <dbReference type="ARBA" id="ARBA00022840"/>
    </source>
</evidence>
<dbReference type="CDD" id="cd02094">
    <property type="entry name" value="P-type_ATPase_Cu-like"/>
    <property type="match status" value="1"/>
</dbReference>
<evidence type="ECO:0000256" key="13">
    <source>
        <dbReference type="ARBA" id="ARBA00022842"/>
    </source>
</evidence>
<feature type="transmembrane region" description="Helical" evidence="21">
    <location>
        <begin position="772"/>
        <end position="791"/>
    </location>
</feature>
<dbReference type="OrthoDB" id="8521954at2"/>
<dbReference type="AlphaFoldDB" id="A0A2T4IEV1"/>
<dbReference type="InterPro" id="IPR001757">
    <property type="entry name" value="P_typ_ATPase"/>
</dbReference>
<dbReference type="SUPFAM" id="SSF56784">
    <property type="entry name" value="HAD-like"/>
    <property type="match status" value="1"/>
</dbReference>
<dbReference type="CDD" id="cd00371">
    <property type="entry name" value="HMA"/>
    <property type="match status" value="2"/>
</dbReference>
<keyword evidence="24" id="KW-1185">Reference proteome</keyword>
<keyword evidence="7 21" id="KW-0812">Transmembrane</keyword>
<dbReference type="PROSITE" id="PS50846">
    <property type="entry name" value="HMA_2"/>
    <property type="match status" value="2"/>
</dbReference>
<reference evidence="23 24" key="2">
    <citation type="submission" date="2018-04" db="EMBL/GenBank/DDBJ databases">
        <title>Thauera lacus sp. nov., isolated from an saline lake in Inner Mongolia, China.</title>
        <authorList>
            <person name="Liang Q.-Y."/>
        </authorList>
    </citation>
    <scope>NUCLEOTIDE SEQUENCE [LARGE SCALE GENOMIC DNA]</scope>
    <source>
        <strain evidence="23 24">D20</strain>
    </source>
</reference>
<comment type="subcellular location">
    <subcellularLocation>
        <location evidence="1">Cell membrane</location>
        <topology evidence="1">Multi-pass membrane protein</topology>
    </subcellularLocation>
</comment>
<comment type="similarity">
    <text evidence="2 21">Belongs to the cation transport ATPase (P-type) (TC 3.A.3) family. Type IB subfamily.</text>
</comment>
<dbReference type="GO" id="GO:0016887">
    <property type="term" value="F:ATP hydrolysis activity"/>
    <property type="evidence" value="ECO:0007669"/>
    <property type="project" value="InterPro"/>
</dbReference>
<dbReference type="Pfam" id="PF00122">
    <property type="entry name" value="E1-E2_ATPase"/>
    <property type="match status" value="1"/>
</dbReference>
<keyword evidence="17" id="KW-0406">Ion transport</keyword>
<dbReference type="PROSITE" id="PS00154">
    <property type="entry name" value="ATPASE_E1_E2"/>
    <property type="match status" value="1"/>
</dbReference>
<evidence type="ECO:0000313" key="23">
    <source>
        <dbReference type="EMBL" id="PTD96303.1"/>
    </source>
</evidence>
<dbReference type="Gene3D" id="3.40.1110.10">
    <property type="entry name" value="Calcium-transporting ATPase, cytoplasmic domain N"/>
    <property type="match status" value="1"/>
</dbReference>
<dbReference type="GO" id="GO:0005524">
    <property type="term" value="F:ATP binding"/>
    <property type="evidence" value="ECO:0007669"/>
    <property type="project" value="UniProtKB-UniRule"/>
</dbReference>
<evidence type="ECO:0000256" key="3">
    <source>
        <dbReference type="ARBA" id="ARBA00012517"/>
    </source>
</evidence>
<dbReference type="InterPro" id="IPR023299">
    <property type="entry name" value="ATPase_P-typ_cyto_dom_N"/>
</dbReference>
<dbReference type="InterPro" id="IPR044492">
    <property type="entry name" value="P_typ_ATPase_HD_dom"/>
</dbReference>
<dbReference type="Proteomes" id="UP000241193">
    <property type="component" value="Unassembled WGS sequence"/>
</dbReference>
<comment type="catalytic activity">
    <reaction evidence="20">
        <text>Cu(+)(in) + ATP + H2O = Cu(+)(out) + ADP + phosphate + H(+)</text>
        <dbReference type="Rhea" id="RHEA:25792"/>
        <dbReference type="ChEBI" id="CHEBI:15377"/>
        <dbReference type="ChEBI" id="CHEBI:15378"/>
        <dbReference type="ChEBI" id="CHEBI:30616"/>
        <dbReference type="ChEBI" id="CHEBI:43474"/>
        <dbReference type="ChEBI" id="CHEBI:49552"/>
        <dbReference type="ChEBI" id="CHEBI:456216"/>
        <dbReference type="EC" id="7.2.2.8"/>
    </reaction>
</comment>
<dbReference type="InterPro" id="IPR036412">
    <property type="entry name" value="HAD-like_sf"/>
</dbReference>
<name>A0A2T4IEV1_9RHOO</name>
<feature type="domain" description="HMA" evidence="22">
    <location>
        <begin position="10"/>
        <end position="75"/>
    </location>
</feature>
<dbReference type="FunFam" id="3.40.50.1000:FF:000144">
    <property type="entry name" value="copper-transporting ATPase 1 isoform X2"/>
    <property type="match status" value="1"/>
</dbReference>
<dbReference type="PRINTS" id="PR00943">
    <property type="entry name" value="CUATPASE"/>
</dbReference>
<feature type="transmembrane region" description="Helical" evidence="21">
    <location>
        <begin position="797"/>
        <end position="819"/>
    </location>
</feature>
<evidence type="ECO:0000256" key="18">
    <source>
        <dbReference type="ARBA" id="ARBA00023136"/>
    </source>
</evidence>
<dbReference type="InterPro" id="IPR036163">
    <property type="entry name" value="HMA_dom_sf"/>
</dbReference>
<evidence type="ECO:0000256" key="8">
    <source>
        <dbReference type="ARBA" id="ARBA00022723"/>
    </source>
</evidence>
<evidence type="ECO:0000256" key="17">
    <source>
        <dbReference type="ARBA" id="ARBA00023065"/>
    </source>
</evidence>
<evidence type="ECO:0000256" key="9">
    <source>
        <dbReference type="ARBA" id="ARBA00022737"/>
    </source>
</evidence>
<dbReference type="PANTHER" id="PTHR43520:SF8">
    <property type="entry name" value="P-TYPE CU(+) TRANSPORTER"/>
    <property type="match status" value="1"/>
</dbReference>
<proteinExistence type="inferred from homology"/>
<evidence type="ECO:0000256" key="16">
    <source>
        <dbReference type="ARBA" id="ARBA00023008"/>
    </source>
</evidence>
<dbReference type="NCBIfam" id="TIGR01494">
    <property type="entry name" value="ATPase_P-type"/>
    <property type="match status" value="1"/>
</dbReference>
<keyword evidence="11" id="KW-0187">Copper transport</keyword>
<dbReference type="Pfam" id="PF00702">
    <property type="entry name" value="Hydrolase"/>
    <property type="match status" value="1"/>
</dbReference>
<dbReference type="FunFam" id="2.70.150.10:FF:000020">
    <property type="entry name" value="Copper-exporting P-type ATPase A"/>
    <property type="match status" value="1"/>
</dbReference>
<dbReference type="SUPFAM" id="SSF81653">
    <property type="entry name" value="Calcium ATPase, transduction domain A"/>
    <property type="match status" value="1"/>
</dbReference>
<dbReference type="PANTHER" id="PTHR43520">
    <property type="entry name" value="ATP7, ISOFORM B"/>
    <property type="match status" value="1"/>
</dbReference>
<keyword evidence="14" id="KW-1278">Translocase</keyword>
<dbReference type="InterPro" id="IPR059000">
    <property type="entry name" value="ATPase_P-type_domA"/>
</dbReference>
<evidence type="ECO:0000256" key="6">
    <source>
        <dbReference type="ARBA" id="ARBA00022553"/>
    </source>
</evidence>
<keyword evidence="18 21" id="KW-0472">Membrane</keyword>
<dbReference type="SFLD" id="SFLDS00003">
    <property type="entry name" value="Haloacid_Dehalogenase"/>
    <property type="match status" value="1"/>
</dbReference>
<dbReference type="InterPro" id="IPR027256">
    <property type="entry name" value="P-typ_ATPase_IB"/>
</dbReference>
<evidence type="ECO:0000256" key="10">
    <source>
        <dbReference type="ARBA" id="ARBA00022741"/>
    </source>
</evidence>
<evidence type="ECO:0000256" key="5">
    <source>
        <dbReference type="ARBA" id="ARBA00022475"/>
    </source>
</evidence>
<keyword evidence="10 21" id="KW-0547">Nucleotide-binding</keyword>
<dbReference type="Pfam" id="PF00403">
    <property type="entry name" value="HMA"/>
    <property type="match status" value="2"/>
</dbReference>
<dbReference type="GO" id="GO:0043682">
    <property type="term" value="F:P-type divalent copper transporter activity"/>
    <property type="evidence" value="ECO:0007669"/>
    <property type="project" value="TreeGrafter"/>
</dbReference>
<keyword evidence="8 21" id="KW-0479">Metal-binding</keyword>
<dbReference type="Gene3D" id="3.30.70.100">
    <property type="match status" value="2"/>
</dbReference>
<evidence type="ECO:0000256" key="14">
    <source>
        <dbReference type="ARBA" id="ARBA00022967"/>
    </source>
</evidence>
<feature type="transmembrane region" description="Helical" evidence="21">
    <location>
        <begin position="204"/>
        <end position="223"/>
    </location>
</feature>
<dbReference type="GO" id="GO:0005507">
    <property type="term" value="F:copper ion binding"/>
    <property type="evidence" value="ECO:0007669"/>
    <property type="project" value="InterPro"/>
</dbReference>
<dbReference type="FunFam" id="3.30.70.100:FF:000005">
    <property type="entry name" value="Copper-exporting P-type ATPase A"/>
    <property type="match status" value="2"/>
</dbReference>
<accession>A0A2T4IEV1</accession>
<feature type="transmembrane region" description="Helical" evidence="21">
    <location>
        <begin position="421"/>
        <end position="443"/>
    </location>
</feature>
<dbReference type="InterPro" id="IPR006121">
    <property type="entry name" value="HMA_dom"/>
</dbReference>
<dbReference type="NCBIfam" id="TIGR01511">
    <property type="entry name" value="ATPase-IB1_Cu"/>
    <property type="match status" value="1"/>
</dbReference>
<evidence type="ECO:0000256" key="19">
    <source>
        <dbReference type="ARBA" id="ARBA00033239"/>
    </source>
</evidence>
<evidence type="ECO:0000313" key="24">
    <source>
        <dbReference type="Proteomes" id="UP000241193"/>
    </source>
</evidence>
<feature type="domain" description="HMA" evidence="22">
    <location>
        <begin position="77"/>
        <end position="142"/>
    </location>
</feature>
<dbReference type="InterPro" id="IPR023214">
    <property type="entry name" value="HAD_sf"/>
</dbReference>
<dbReference type="InterPro" id="IPR006122">
    <property type="entry name" value="HMA_Cu_ion-bd"/>
</dbReference>
<keyword evidence="5 21" id="KW-1003">Cell membrane</keyword>
<dbReference type="SUPFAM" id="SSF55008">
    <property type="entry name" value="HMA, heavy metal-associated domain"/>
    <property type="match status" value="2"/>
</dbReference>